<proteinExistence type="predicted"/>
<dbReference type="SUPFAM" id="SSF50249">
    <property type="entry name" value="Nucleic acid-binding proteins"/>
    <property type="match status" value="1"/>
</dbReference>
<evidence type="ECO:0000256" key="2">
    <source>
        <dbReference type="PIRNR" id="PIRNR002070"/>
    </source>
</evidence>
<dbReference type="PROSITE" id="PS50935">
    <property type="entry name" value="SSB"/>
    <property type="match status" value="1"/>
</dbReference>
<dbReference type="GO" id="GO:0003697">
    <property type="term" value="F:single-stranded DNA binding"/>
    <property type="evidence" value="ECO:0007669"/>
    <property type="project" value="InterPro"/>
</dbReference>
<evidence type="ECO:0000256" key="1">
    <source>
        <dbReference type="ARBA" id="ARBA00023125"/>
    </source>
</evidence>
<protein>
    <recommendedName>
        <fullName evidence="2">Single-stranded DNA-binding protein</fullName>
    </recommendedName>
</protein>
<evidence type="ECO:0000256" key="3">
    <source>
        <dbReference type="SAM" id="MobiDB-lite"/>
    </source>
</evidence>
<dbReference type="Gene3D" id="2.40.50.140">
    <property type="entry name" value="Nucleic acid-binding proteins"/>
    <property type="match status" value="1"/>
</dbReference>
<feature type="region of interest" description="Disordered" evidence="3">
    <location>
        <begin position="101"/>
        <end position="130"/>
    </location>
</feature>
<dbReference type="CDD" id="cd04496">
    <property type="entry name" value="SSB_OBF"/>
    <property type="match status" value="1"/>
</dbReference>
<sequence length="130" mass="14295">MEITARLTANAEVKTLKDERQVVNFNVAINDSYKPKGSSEVTKLVTYVQCAYWVNSNIAQYLTKGTLVELQGRIGVNAYNNMQGEAKAALTFHVNNIKLHGKPKYESNNTETAAPVATEAGAEQTDDLPF</sequence>
<dbReference type="Proteomes" id="UP000321533">
    <property type="component" value="Chromosome"/>
</dbReference>
<dbReference type="Pfam" id="PF00436">
    <property type="entry name" value="SSB"/>
    <property type="match status" value="1"/>
</dbReference>
<dbReference type="GO" id="GO:0006260">
    <property type="term" value="P:DNA replication"/>
    <property type="evidence" value="ECO:0007669"/>
    <property type="project" value="InterPro"/>
</dbReference>
<dbReference type="OrthoDB" id="1265936at2"/>
<dbReference type="InterPro" id="IPR011344">
    <property type="entry name" value="ssDNA-bd"/>
</dbReference>
<dbReference type="RefSeq" id="WP_147192601.1">
    <property type="nucleotide sequence ID" value="NZ_CP042435.1"/>
</dbReference>
<dbReference type="PIRSF" id="PIRSF002070">
    <property type="entry name" value="SSB"/>
    <property type="match status" value="1"/>
</dbReference>
<name>A0A5B8VF58_9BACT</name>
<evidence type="ECO:0000313" key="5">
    <source>
        <dbReference type="Proteomes" id="UP000321533"/>
    </source>
</evidence>
<keyword evidence="5" id="KW-1185">Reference proteome</keyword>
<dbReference type="InterPro" id="IPR000424">
    <property type="entry name" value="Primosome_PriB/ssb"/>
</dbReference>
<organism evidence="4 5">
    <name type="scientific">Panacibacter ginsenosidivorans</name>
    <dbReference type="NCBI Taxonomy" id="1813871"/>
    <lineage>
        <taxon>Bacteria</taxon>
        <taxon>Pseudomonadati</taxon>
        <taxon>Bacteroidota</taxon>
        <taxon>Chitinophagia</taxon>
        <taxon>Chitinophagales</taxon>
        <taxon>Chitinophagaceae</taxon>
        <taxon>Panacibacter</taxon>
    </lineage>
</organism>
<gene>
    <name evidence="4" type="ORF">FRZ67_21385</name>
</gene>
<keyword evidence="1 2" id="KW-0238">DNA-binding</keyword>
<dbReference type="EMBL" id="CP042435">
    <property type="protein sequence ID" value="QEC69725.1"/>
    <property type="molecule type" value="Genomic_DNA"/>
</dbReference>
<reference evidence="4 5" key="1">
    <citation type="journal article" date="2016" name="Int. J. Syst. Evol. Microbiol.">
        <title>Panacibacter ginsenosidivorans gen. nov., sp. nov., with ginsenoside converting activity isolated from soil of a ginseng field.</title>
        <authorList>
            <person name="Siddiqi M.Z."/>
            <person name="Muhammad Shafi S."/>
            <person name="Choi K.D."/>
            <person name="Im W.T."/>
        </authorList>
    </citation>
    <scope>NUCLEOTIDE SEQUENCE [LARGE SCALE GENOMIC DNA]</scope>
    <source>
        <strain evidence="4 5">Gsoil1550</strain>
    </source>
</reference>
<accession>A0A5B8VF58</accession>
<dbReference type="KEGG" id="pgin:FRZ67_21385"/>
<dbReference type="InterPro" id="IPR012340">
    <property type="entry name" value="NA-bd_OB-fold"/>
</dbReference>
<dbReference type="AlphaFoldDB" id="A0A5B8VF58"/>
<evidence type="ECO:0000313" key="4">
    <source>
        <dbReference type="EMBL" id="QEC69725.1"/>
    </source>
</evidence>